<gene>
    <name evidence="3" type="ORF">I2I01_16110</name>
</gene>
<dbReference type="InterPro" id="IPR057708">
    <property type="entry name" value="DUF7948"/>
</dbReference>
<dbReference type="AlphaFoldDB" id="A0A931FP13"/>
<sequence length="1203" mass="126106">MTTQLRLATSALFLLTAVPSFGQTAEHAGPANHTLEFIENKGQWDARARYEAQLPGGRLFAEANGLTFSLLADGGPARRGHTGGKRTVPPADSAARGHALKLRFAGAAPATVTAETPTTEHRNYFRGSDAKRWASDVRSFRELRYAGLWPGVSARVYESADQHLEYDFVLAPGARPQAIALRHDGASGLRLDAAGNLLVHTSVGTVTERAPQAWQADAAGRRQAVPCRYVLTGQTVTFALGKYDNQRPLTIDPVVVFATYTGATADNWGFTATYDTQGNLYSGGIVFDPGYPTSLGAYQSAFSGLFDIGIIKYNPSATGPAARVWATYLGGSGADFPHSLVVNSQGELLILGSTGSADGAFSTGFPTTTGALQRTFRGGSNAAPFGYNYSPYNSPTGSDLFISRLSANGSALLASTYLGGSGNDGLLPLNVNNSAFSNTPQLPHNYGDPFRSDIIVDAADNVYIATHTTSIDFPVARGLNSTYRGGTSDAVVCKLNPGLTALTWGSYLGGSGADGAYSIQLEPTSGDVYVAGGTLSPNFPTTTGAYRTTRLGDVDGFVTRIAANGTSVVRSTYVGTADYDQAYFLQLGTDGGVYLLGQTTGQFPVTPGLYTTPGATQFIQKFDANLGQSLLSTVFGSSDPSQRFLVNLDPTAFLVDQCDRVYVCGWGGQVNGGYPYQDFNGFTRGLPTTPGAAQTTTDGSDFYLAQFSAGLTSLAYATFYGDTTPGTEGEHVDGGTSRFDPRGIVYQAVCSCFSTNGFPIPPGANYYSAINNSYLSGFGTACNNASFVLNFQPSIANAGSAQTVCATAGPMTLVGQPAGGVWTGPGVTGSAATGFVFTPSLALLGVQTLTYTVLSTGACTTSDTRRVTVTAPPTATFNPLPQQAYCLPAPGAPALAPVRLTGTPAGGTFSGQGVTGSVATGFFFTPNLAAGTYQLTYSVTANNCTGTATQTVTLATIPAPTVLADTAICPGSTQAFRLRGSPAGGAWSGPGVTGSTATGFFFTPPAGFTGPVTVTYNFTNSSGCGGTASQRISTAAVPQLAPTWAPVFCPETRFAPLSLRFTLAGTGIPASPSVVWDFGDGTQSTDANPTHTYAAVGSYRPLLRLRYNDSKCETQAALPVVEVLERRIPNIITPNGDDQNQFFRLGPDCPPRLQIFSRWGQQVFDSPAYRDDWKAEGQPDGVYYYLLTYPDGRKLKGWVEVVR</sequence>
<dbReference type="InterPro" id="IPR022409">
    <property type="entry name" value="PKD/Chitinase_dom"/>
</dbReference>
<dbReference type="InterPro" id="IPR052918">
    <property type="entry name" value="Motility_Chemotaxis_Reg"/>
</dbReference>
<comment type="caution">
    <text evidence="3">The sequence shown here is derived from an EMBL/GenBank/DDBJ whole genome shotgun (WGS) entry which is preliminary data.</text>
</comment>
<dbReference type="RefSeq" id="WP_196287487.1">
    <property type="nucleotide sequence ID" value="NZ_JADQDP010000003.1"/>
</dbReference>
<dbReference type="SMART" id="SM00089">
    <property type="entry name" value="PKD"/>
    <property type="match status" value="1"/>
</dbReference>
<dbReference type="Pfam" id="PF25778">
    <property type="entry name" value="DUF7948"/>
    <property type="match status" value="1"/>
</dbReference>
<dbReference type="CDD" id="cd00146">
    <property type="entry name" value="PKD"/>
    <property type="match status" value="1"/>
</dbReference>
<evidence type="ECO:0000259" key="2">
    <source>
        <dbReference type="PROSITE" id="PS50093"/>
    </source>
</evidence>
<proteinExistence type="predicted"/>
<dbReference type="Pfam" id="PF18911">
    <property type="entry name" value="PKD_4"/>
    <property type="match status" value="1"/>
</dbReference>
<protein>
    <submittedName>
        <fullName evidence="3">Gliding motility-associated C-terminal domain-containing protein</fullName>
    </submittedName>
</protein>
<dbReference type="PANTHER" id="PTHR35580">
    <property type="entry name" value="CELL SURFACE GLYCOPROTEIN (S-LAYER PROTEIN)-LIKE PROTEIN"/>
    <property type="match status" value="1"/>
</dbReference>
<dbReference type="InterPro" id="IPR035986">
    <property type="entry name" value="PKD_dom_sf"/>
</dbReference>
<dbReference type="EMBL" id="JADQDP010000003">
    <property type="protein sequence ID" value="MBF9143174.1"/>
    <property type="molecule type" value="Genomic_DNA"/>
</dbReference>
<dbReference type="Proteomes" id="UP000645610">
    <property type="component" value="Unassembled WGS sequence"/>
</dbReference>
<dbReference type="SUPFAM" id="SSF49299">
    <property type="entry name" value="PKD domain"/>
    <property type="match status" value="1"/>
</dbReference>
<evidence type="ECO:0000313" key="4">
    <source>
        <dbReference type="Proteomes" id="UP000645610"/>
    </source>
</evidence>
<feature type="chain" id="PRO_5037840312" evidence="1">
    <location>
        <begin position="23"/>
        <end position="1203"/>
    </location>
</feature>
<organism evidence="3 4">
    <name type="scientific">Hymenobacter properus</name>
    <dbReference type="NCBI Taxonomy" id="2791026"/>
    <lineage>
        <taxon>Bacteria</taxon>
        <taxon>Pseudomonadati</taxon>
        <taxon>Bacteroidota</taxon>
        <taxon>Cytophagia</taxon>
        <taxon>Cytophagales</taxon>
        <taxon>Hymenobacteraceae</taxon>
        <taxon>Hymenobacter</taxon>
    </lineage>
</organism>
<feature type="signal peptide" evidence="1">
    <location>
        <begin position="1"/>
        <end position="22"/>
    </location>
</feature>
<evidence type="ECO:0000256" key="1">
    <source>
        <dbReference type="SAM" id="SignalP"/>
    </source>
</evidence>
<dbReference type="InterPro" id="IPR000601">
    <property type="entry name" value="PKD_dom"/>
</dbReference>
<feature type="domain" description="PKD" evidence="2">
    <location>
        <begin position="1042"/>
        <end position="1099"/>
    </location>
</feature>
<dbReference type="Gene3D" id="2.60.40.10">
    <property type="entry name" value="Immunoglobulins"/>
    <property type="match status" value="1"/>
</dbReference>
<keyword evidence="1" id="KW-0732">Signal</keyword>
<reference evidence="3 4" key="1">
    <citation type="submission" date="2020-11" db="EMBL/GenBank/DDBJ databases">
        <authorList>
            <person name="Kim M.K."/>
        </authorList>
    </citation>
    <scope>NUCLEOTIDE SEQUENCE [LARGE SCALE GENOMIC DNA]</scope>
    <source>
        <strain evidence="3 4">BT439</strain>
    </source>
</reference>
<dbReference type="InterPro" id="IPR013783">
    <property type="entry name" value="Ig-like_fold"/>
</dbReference>
<dbReference type="PROSITE" id="PS50093">
    <property type="entry name" value="PKD"/>
    <property type="match status" value="1"/>
</dbReference>
<accession>A0A931FP13</accession>
<dbReference type="Pfam" id="PF13585">
    <property type="entry name" value="CHU_C"/>
    <property type="match status" value="1"/>
</dbReference>
<keyword evidence="4" id="KW-1185">Reference proteome</keyword>
<name>A0A931FP13_9BACT</name>
<dbReference type="PANTHER" id="PTHR35580:SF1">
    <property type="entry name" value="PHYTASE-LIKE DOMAIN-CONTAINING PROTEIN"/>
    <property type="match status" value="1"/>
</dbReference>
<evidence type="ECO:0000313" key="3">
    <source>
        <dbReference type="EMBL" id="MBF9143174.1"/>
    </source>
</evidence>